<sequence length="127" mass="14170">MRKQQGATFLSWMATASVVIFSLVTAVKLVPGYLEFRAVKSLAHDIAMNPSMKSASKQQIKAKVDDYLNINGLYTLTSDAFSVEPVPGKKNVRELVVHYESRKNWLANIDFLTTFHYSIELGKAGDT</sequence>
<dbReference type="Proteomes" id="UP000672009">
    <property type="component" value="Chromosome"/>
</dbReference>
<dbReference type="AlphaFoldDB" id="A0A975FBH4"/>
<name>A0A975FBH4_9GAMM</name>
<dbReference type="Pfam" id="PF16137">
    <property type="entry name" value="DUF4845"/>
    <property type="match status" value="1"/>
</dbReference>
<protein>
    <submittedName>
        <fullName evidence="1">DUF4845 domain-containing protein</fullName>
    </submittedName>
</protein>
<accession>A0A975FBH4</accession>
<dbReference type="InterPro" id="IPR032314">
    <property type="entry name" value="DUF4845"/>
</dbReference>
<proteinExistence type="predicted"/>
<evidence type="ECO:0000313" key="1">
    <source>
        <dbReference type="EMBL" id="QTR54956.1"/>
    </source>
</evidence>
<reference evidence="1" key="1">
    <citation type="submission" date="2021-04" db="EMBL/GenBank/DDBJ databases">
        <title>Genomics, taxonomy and metabolism of representatives of sulfur bacteria of the genus Thiothrix: Thiothrix fructosivorans QT, Thiothrix unzii A1T and three new species, Thiothrix subterranea sp. nov., Thiothrix litoralis sp. nov. and 'Candidatus Thiothrix anitrata' sp. nov.</title>
        <authorList>
            <person name="Ravin N.V."/>
            <person name="Smolyakov D."/>
            <person name="Rudenko T.S."/>
            <person name="Mardanov A.V."/>
            <person name="Beletsky A.V."/>
            <person name="Markov N.D."/>
            <person name="Fomenkov A.I."/>
            <person name="Roberts R.J."/>
            <person name="Karnachuk O.V."/>
            <person name="Novikov A."/>
            <person name="Grabovich M.Y."/>
        </authorList>
    </citation>
    <scope>NUCLEOTIDE SEQUENCE</scope>
    <source>
        <strain evidence="1">A1</strain>
    </source>
</reference>
<keyword evidence="2" id="KW-1185">Reference proteome</keyword>
<dbReference type="RefSeq" id="WP_210220427.1">
    <property type="nucleotide sequence ID" value="NZ_CP072793.1"/>
</dbReference>
<dbReference type="EMBL" id="CP072793">
    <property type="protein sequence ID" value="QTR54956.1"/>
    <property type="molecule type" value="Genomic_DNA"/>
</dbReference>
<dbReference type="KEGG" id="tun:J9260_07725"/>
<evidence type="ECO:0000313" key="2">
    <source>
        <dbReference type="Proteomes" id="UP000672009"/>
    </source>
</evidence>
<gene>
    <name evidence="1" type="ORF">J9260_07725</name>
</gene>
<organism evidence="1 2">
    <name type="scientific">Thiothrix unzii</name>
    <dbReference type="NCBI Taxonomy" id="111769"/>
    <lineage>
        <taxon>Bacteria</taxon>
        <taxon>Pseudomonadati</taxon>
        <taxon>Pseudomonadota</taxon>
        <taxon>Gammaproteobacteria</taxon>
        <taxon>Thiotrichales</taxon>
        <taxon>Thiotrichaceae</taxon>
        <taxon>Thiothrix</taxon>
    </lineage>
</organism>